<evidence type="ECO:0000313" key="3">
    <source>
        <dbReference type="Ensembl" id="ENSEEEP00000001302.1"/>
    </source>
</evidence>
<reference evidence="3" key="5">
    <citation type="submission" date="2025-09" db="UniProtKB">
        <authorList>
            <consortium name="Ensembl"/>
        </authorList>
    </citation>
    <scope>IDENTIFICATION</scope>
</reference>
<reference evidence="3" key="4">
    <citation type="submission" date="2025-08" db="UniProtKB">
        <authorList>
            <consortium name="Ensembl"/>
        </authorList>
    </citation>
    <scope>IDENTIFICATION</scope>
</reference>
<dbReference type="PROSITE" id="PS50076">
    <property type="entry name" value="DNAJ_2"/>
    <property type="match status" value="1"/>
</dbReference>
<sequence length="129" mass="14965">MVRETGYYDILGVNPKASHDEIKKAYRKLALKYHPDKNPNEGEKFKLISQAYEVLSDPKKRDLYDQGGEQAIKEGGLGGGDFSSPMDIFNMFFGGGGRTQRERRVHLCISPILCYRYERWPENHVPWRR</sequence>
<dbReference type="FunFam" id="1.10.287.110:FF:000014">
    <property type="entry name" value="dnaJ homolog subfamily A member 1"/>
    <property type="match status" value="1"/>
</dbReference>
<dbReference type="Ensembl" id="ENSEEET00000001333.2">
    <property type="protein sequence ID" value="ENSEEEP00000001302.1"/>
    <property type="gene ID" value="ENSEEEG00000000871.2"/>
</dbReference>
<dbReference type="GO" id="GO:0006457">
    <property type="term" value="P:protein folding"/>
    <property type="evidence" value="ECO:0007669"/>
    <property type="project" value="InterPro"/>
</dbReference>
<evidence type="ECO:0000313" key="4">
    <source>
        <dbReference type="Proteomes" id="UP000314983"/>
    </source>
</evidence>
<reference evidence="4" key="2">
    <citation type="journal article" date="2017" name="Sci. Adv.">
        <title>A tail of two voltages: Proteomic comparison of the three electric organs of the electric eel.</title>
        <authorList>
            <person name="Traeger L.L."/>
            <person name="Sabat G."/>
            <person name="Barrett-Wilt G.A."/>
            <person name="Wells G.B."/>
            <person name="Sussman M.R."/>
        </authorList>
    </citation>
    <scope>NUCLEOTIDE SEQUENCE [LARGE SCALE GENOMIC DNA]</scope>
</reference>
<dbReference type="Gene3D" id="1.10.287.110">
    <property type="entry name" value="DnaJ domain"/>
    <property type="match status" value="1"/>
</dbReference>
<dbReference type="InterPro" id="IPR018253">
    <property type="entry name" value="DnaJ_domain_CS"/>
</dbReference>
<dbReference type="PRINTS" id="PR00625">
    <property type="entry name" value="JDOMAIN"/>
</dbReference>
<organism evidence="3 4">
    <name type="scientific">Electrophorus electricus</name>
    <name type="common">Electric eel</name>
    <name type="synonym">Gymnotus electricus</name>
    <dbReference type="NCBI Taxonomy" id="8005"/>
    <lineage>
        <taxon>Eukaryota</taxon>
        <taxon>Metazoa</taxon>
        <taxon>Chordata</taxon>
        <taxon>Craniata</taxon>
        <taxon>Vertebrata</taxon>
        <taxon>Euteleostomi</taxon>
        <taxon>Actinopterygii</taxon>
        <taxon>Neopterygii</taxon>
        <taxon>Teleostei</taxon>
        <taxon>Ostariophysi</taxon>
        <taxon>Gymnotiformes</taxon>
        <taxon>Gymnotoidei</taxon>
        <taxon>Gymnotidae</taxon>
        <taxon>Electrophorus</taxon>
    </lineage>
</organism>
<name>A0A4W4DQ96_ELEEL</name>
<dbReference type="PANTHER" id="PTHR43888">
    <property type="entry name" value="DNAJ-LIKE-2, ISOFORM A-RELATED"/>
    <property type="match status" value="1"/>
</dbReference>
<reference evidence="4" key="1">
    <citation type="journal article" date="2014" name="Science">
        <title>Nonhuman genetics. Genomic basis for the convergent evolution of electric organs.</title>
        <authorList>
            <person name="Gallant J.R."/>
            <person name="Traeger L.L."/>
            <person name="Volkening J.D."/>
            <person name="Moffett H."/>
            <person name="Chen P.H."/>
            <person name="Novina C.D."/>
            <person name="Phillips G.N.Jr."/>
            <person name="Anand R."/>
            <person name="Wells G.B."/>
            <person name="Pinch M."/>
            <person name="Guth R."/>
            <person name="Unguez G.A."/>
            <person name="Albert J.S."/>
            <person name="Zakon H.H."/>
            <person name="Samanta M.P."/>
            <person name="Sussman M.R."/>
        </authorList>
    </citation>
    <scope>NUCLEOTIDE SEQUENCE [LARGE SCALE GENOMIC DNA]</scope>
</reference>
<dbReference type="AlphaFoldDB" id="A0A4W4DQ96"/>
<dbReference type="GO" id="GO:0030544">
    <property type="term" value="F:Hsp70 protein binding"/>
    <property type="evidence" value="ECO:0007669"/>
    <property type="project" value="InterPro"/>
</dbReference>
<accession>A0A4W4DQ96</accession>
<proteinExistence type="predicted"/>
<dbReference type="Pfam" id="PF00226">
    <property type="entry name" value="DnaJ"/>
    <property type="match status" value="1"/>
</dbReference>
<feature type="domain" description="J" evidence="2">
    <location>
        <begin position="6"/>
        <end position="68"/>
    </location>
</feature>
<dbReference type="CDD" id="cd06257">
    <property type="entry name" value="DnaJ"/>
    <property type="match status" value="1"/>
</dbReference>
<dbReference type="Proteomes" id="UP000314983">
    <property type="component" value="Chromosome 2"/>
</dbReference>
<gene>
    <name evidence="3" type="primary">DNAJA4</name>
</gene>
<dbReference type="PROSITE" id="PS00636">
    <property type="entry name" value="DNAJ_1"/>
    <property type="match status" value="1"/>
</dbReference>
<dbReference type="InterPro" id="IPR044713">
    <property type="entry name" value="DNJA1/2-like"/>
</dbReference>
<dbReference type="SUPFAM" id="SSF46565">
    <property type="entry name" value="Chaperone J-domain"/>
    <property type="match status" value="1"/>
</dbReference>
<dbReference type="InterPro" id="IPR036869">
    <property type="entry name" value="J_dom_sf"/>
</dbReference>
<keyword evidence="1" id="KW-0143">Chaperone</keyword>
<evidence type="ECO:0000259" key="2">
    <source>
        <dbReference type="PROSITE" id="PS50076"/>
    </source>
</evidence>
<evidence type="ECO:0000256" key="1">
    <source>
        <dbReference type="ARBA" id="ARBA00023186"/>
    </source>
</evidence>
<reference evidence="3" key="3">
    <citation type="submission" date="2020-05" db="EMBL/GenBank/DDBJ databases">
        <title>Electrophorus electricus (electric eel) genome, fEleEle1, primary haplotype.</title>
        <authorList>
            <person name="Myers G."/>
            <person name="Meyer A."/>
            <person name="Fedrigo O."/>
            <person name="Formenti G."/>
            <person name="Rhie A."/>
            <person name="Tracey A."/>
            <person name="Sims Y."/>
            <person name="Jarvis E.D."/>
        </authorList>
    </citation>
    <scope>NUCLEOTIDE SEQUENCE [LARGE SCALE GENOMIC DNA]</scope>
</reference>
<protein>
    <recommendedName>
        <fullName evidence="2">J domain-containing protein</fullName>
    </recommendedName>
</protein>
<dbReference type="InterPro" id="IPR001623">
    <property type="entry name" value="DnaJ_domain"/>
</dbReference>
<keyword evidence="4" id="KW-1185">Reference proteome</keyword>
<dbReference type="GeneTree" id="ENSGT00940000155707"/>
<dbReference type="SMART" id="SM00271">
    <property type="entry name" value="DnaJ"/>
    <property type="match status" value="1"/>
</dbReference>